<name>A0A562QQQ4_9BACI</name>
<feature type="modified residue" description="4-aspartylphosphate" evidence="2">
    <location>
        <position position="53"/>
    </location>
</feature>
<sequence>MANILLAEDESVLRMLITDTLEDEGHQIVEASSGKEAMDILMAGNTYDLVILDYMMPVYTGLEVLTKMKTMGLKPVPPVLILTAKSQQSVREEVVASGASGFMSKPFSPMELAGKVEAMLNEVEK</sequence>
<dbReference type="CDD" id="cd00156">
    <property type="entry name" value="REC"/>
    <property type="match status" value="1"/>
</dbReference>
<reference evidence="4 5" key="1">
    <citation type="journal article" date="2015" name="Stand. Genomic Sci.">
        <title>Genomic Encyclopedia of Bacterial and Archaeal Type Strains, Phase III: the genomes of soil and plant-associated and newly described type strains.</title>
        <authorList>
            <person name="Whitman W.B."/>
            <person name="Woyke T."/>
            <person name="Klenk H.P."/>
            <person name="Zhou Y."/>
            <person name="Lilburn T.G."/>
            <person name="Beck B.J."/>
            <person name="De Vos P."/>
            <person name="Vandamme P."/>
            <person name="Eisen J.A."/>
            <person name="Garrity G."/>
            <person name="Hugenholtz P."/>
            <person name="Kyrpides N.C."/>
        </authorList>
    </citation>
    <scope>NUCLEOTIDE SEQUENCE [LARGE SCALE GENOMIC DNA]</scope>
    <source>
        <strain evidence="4 5">CGMCC 1.10116</strain>
    </source>
</reference>
<dbReference type="RefSeq" id="WP_144449126.1">
    <property type="nucleotide sequence ID" value="NZ_VLKZ01000002.1"/>
</dbReference>
<proteinExistence type="predicted"/>
<dbReference type="Pfam" id="PF00072">
    <property type="entry name" value="Response_reg"/>
    <property type="match status" value="1"/>
</dbReference>
<organism evidence="4 5">
    <name type="scientific">Halalkalibacter nanhaiisediminis</name>
    <dbReference type="NCBI Taxonomy" id="688079"/>
    <lineage>
        <taxon>Bacteria</taxon>
        <taxon>Bacillati</taxon>
        <taxon>Bacillota</taxon>
        <taxon>Bacilli</taxon>
        <taxon>Bacillales</taxon>
        <taxon>Bacillaceae</taxon>
        <taxon>Halalkalibacter</taxon>
    </lineage>
</organism>
<dbReference type="AlphaFoldDB" id="A0A562QQQ4"/>
<dbReference type="OrthoDB" id="9797769at2"/>
<gene>
    <name evidence="4" type="ORF">IQ10_00746</name>
</gene>
<accession>A0A562QQQ4</accession>
<feature type="domain" description="Response regulatory" evidence="3">
    <location>
        <begin position="3"/>
        <end position="120"/>
    </location>
</feature>
<comment type="caution">
    <text evidence="4">The sequence shown here is derived from an EMBL/GenBank/DDBJ whole genome shotgun (WGS) entry which is preliminary data.</text>
</comment>
<dbReference type="Gene3D" id="3.40.50.2300">
    <property type="match status" value="1"/>
</dbReference>
<dbReference type="InterPro" id="IPR011006">
    <property type="entry name" value="CheY-like_superfamily"/>
</dbReference>
<evidence type="ECO:0000256" key="1">
    <source>
        <dbReference type="ARBA" id="ARBA00022553"/>
    </source>
</evidence>
<dbReference type="PANTHER" id="PTHR44591">
    <property type="entry name" value="STRESS RESPONSE REGULATOR PROTEIN 1"/>
    <property type="match status" value="1"/>
</dbReference>
<dbReference type="GO" id="GO:0000160">
    <property type="term" value="P:phosphorelay signal transduction system"/>
    <property type="evidence" value="ECO:0007669"/>
    <property type="project" value="InterPro"/>
</dbReference>
<dbReference type="Proteomes" id="UP000315711">
    <property type="component" value="Unassembled WGS sequence"/>
</dbReference>
<dbReference type="SUPFAM" id="SSF52172">
    <property type="entry name" value="CheY-like"/>
    <property type="match status" value="1"/>
</dbReference>
<evidence type="ECO:0000313" key="5">
    <source>
        <dbReference type="Proteomes" id="UP000315711"/>
    </source>
</evidence>
<dbReference type="EMBL" id="VLKZ01000002">
    <property type="protein sequence ID" value="TWI59035.1"/>
    <property type="molecule type" value="Genomic_DNA"/>
</dbReference>
<dbReference type="InterPro" id="IPR001789">
    <property type="entry name" value="Sig_transdc_resp-reg_receiver"/>
</dbReference>
<evidence type="ECO:0000259" key="3">
    <source>
        <dbReference type="PROSITE" id="PS50110"/>
    </source>
</evidence>
<dbReference type="PROSITE" id="PS50110">
    <property type="entry name" value="RESPONSE_REGULATORY"/>
    <property type="match status" value="1"/>
</dbReference>
<evidence type="ECO:0000256" key="2">
    <source>
        <dbReference type="PROSITE-ProRule" id="PRU00169"/>
    </source>
</evidence>
<keyword evidence="1 2" id="KW-0597">Phosphoprotein</keyword>
<keyword evidence="5" id="KW-1185">Reference proteome</keyword>
<evidence type="ECO:0000313" key="4">
    <source>
        <dbReference type="EMBL" id="TWI59035.1"/>
    </source>
</evidence>
<dbReference type="InterPro" id="IPR050595">
    <property type="entry name" value="Bact_response_regulator"/>
</dbReference>
<dbReference type="SMART" id="SM00448">
    <property type="entry name" value="REC"/>
    <property type="match status" value="1"/>
</dbReference>
<dbReference type="PANTHER" id="PTHR44591:SF3">
    <property type="entry name" value="RESPONSE REGULATORY DOMAIN-CONTAINING PROTEIN"/>
    <property type="match status" value="1"/>
</dbReference>
<protein>
    <submittedName>
        <fullName evidence="4">Response regulator receiver domain-containing protein</fullName>
    </submittedName>
</protein>